<sequence length="311" mass="34359">MIGLSAFRLTVATFILVSAFSFNAHAHTETVMQLIEHEFSHQGKHHTYPRDGGNSAPMGEDDSLFGDPSALQSKPLCTTQYFKGDSPVFINAKLSAKTELGCFDNFTVMHSGVTRTPLWSAEHLTRDTIMAAAGLRRQNPFHDEPRLPAGERAELSDYARSGLDRGHMSPNKDMPTKLAQWQCFTLANMIPQNPNNNQVLWEGIESAVRKLAKKNGELYVVTGPLFIGGSLQSLHGRVMVPTQIYKAVLDPQTGRAAAYLVNNEAGMDYKVISVSELERMSGIEVFPGISQRAKEDAISLPRPTPHRHETN</sequence>
<dbReference type="PANTHER" id="PTHR13966">
    <property type="entry name" value="ENDONUCLEASE RELATED"/>
    <property type="match status" value="1"/>
</dbReference>
<dbReference type="InterPro" id="IPR040255">
    <property type="entry name" value="Non-specific_endonuclease"/>
</dbReference>
<keyword evidence="4" id="KW-0540">Nuclease</keyword>
<accession>E6QWB2</accession>
<keyword evidence="4" id="KW-0255">Endonuclease</keyword>
<keyword evidence="4" id="KW-0378">Hydrolase</keyword>
<dbReference type="AlphaFoldDB" id="E6QWB2"/>
<dbReference type="SMART" id="SM00892">
    <property type="entry name" value="Endonuclease_NS"/>
    <property type="match status" value="1"/>
</dbReference>
<dbReference type="InterPro" id="IPR001604">
    <property type="entry name" value="Endo_G_ENPP1-like_dom"/>
</dbReference>
<gene>
    <name evidence="4" type="ORF">CARN7_2368</name>
</gene>
<dbReference type="GO" id="GO:0004519">
    <property type="term" value="F:endonuclease activity"/>
    <property type="evidence" value="ECO:0007669"/>
    <property type="project" value="UniProtKB-KW"/>
</dbReference>
<dbReference type="SMART" id="SM00477">
    <property type="entry name" value="NUC"/>
    <property type="match status" value="1"/>
</dbReference>
<dbReference type="SUPFAM" id="SSF54060">
    <property type="entry name" value="His-Me finger endonucleases"/>
    <property type="match status" value="1"/>
</dbReference>
<reference evidence="4" key="1">
    <citation type="submission" date="2009-10" db="EMBL/GenBank/DDBJ databases">
        <title>Diversity of trophic interactions inside an arsenic-rich microbial ecosystem.</title>
        <authorList>
            <person name="Bertin P.N."/>
            <person name="Heinrich-Salmeron A."/>
            <person name="Pelletier E."/>
            <person name="Goulhen-Chollet F."/>
            <person name="Arsene-Ploetze F."/>
            <person name="Gallien S."/>
            <person name="Calteau A."/>
            <person name="Vallenet D."/>
            <person name="Casiot C."/>
            <person name="Chane-Woon-Ming B."/>
            <person name="Giloteaux L."/>
            <person name="Barakat M."/>
            <person name="Bonnefoy V."/>
            <person name="Bruneel O."/>
            <person name="Chandler M."/>
            <person name="Cleiss J."/>
            <person name="Duran R."/>
            <person name="Elbaz-Poulichet F."/>
            <person name="Fonknechten N."/>
            <person name="Lauga B."/>
            <person name="Mornico D."/>
            <person name="Ortet P."/>
            <person name="Schaeffer C."/>
            <person name="Siguier P."/>
            <person name="Alexander Thil Smith A."/>
            <person name="Van Dorsselaer A."/>
            <person name="Weissenbach J."/>
            <person name="Medigue C."/>
            <person name="Le Paslier D."/>
        </authorList>
    </citation>
    <scope>NUCLEOTIDE SEQUENCE</scope>
</reference>
<dbReference type="GO" id="GO:0046872">
    <property type="term" value="F:metal ion binding"/>
    <property type="evidence" value="ECO:0007669"/>
    <property type="project" value="InterPro"/>
</dbReference>
<dbReference type="GO" id="GO:0003676">
    <property type="term" value="F:nucleic acid binding"/>
    <property type="evidence" value="ECO:0007669"/>
    <property type="project" value="InterPro"/>
</dbReference>
<organism evidence="4">
    <name type="scientific">mine drainage metagenome</name>
    <dbReference type="NCBI Taxonomy" id="410659"/>
    <lineage>
        <taxon>unclassified sequences</taxon>
        <taxon>metagenomes</taxon>
        <taxon>ecological metagenomes</taxon>
    </lineage>
</organism>
<dbReference type="InterPro" id="IPR044925">
    <property type="entry name" value="His-Me_finger_sf"/>
</dbReference>
<proteinExistence type="predicted"/>
<comment type="caution">
    <text evidence="4">The sequence shown here is derived from an EMBL/GenBank/DDBJ whole genome shotgun (WGS) entry which is preliminary data.</text>
</comment>
<feature type="domain" description="ENPP1-3/EXOG-like endonuclease/phosphodiesterase" evidence="2">
    <location>
        <begin position="103"/>
        <end position="292"/>
    </location>
</feature>
<dbReference type="Gene3D" id="3.40.570.10">
    <property type="entry name" value="Extracellular Endonuclease, subunit A"/>
    <property type="match status" value="1"/>
</dbReference>
<dbReference type="InterPro" id="IPR044929">
    <property type="entry name" value="DNA/RNA_non-sp_Endonuclease_sf"/>
</dbReference>
<dbReference type="EMBL" id="CABR01000150">
    <property type="protein sequence ID" value="CBI11535.1"/>
    <property type="molecule type" value="Genomic_DNA"/>
</dbReference>
<dbReference type="GO" id="GO:0016787">
    <property type="term" value="F:hydrolase activity"/>
    <property type="evidence" value="ECO:0007669"/>
    <property type="project" value="InterPro"/>
</dbReference>
<dbReference type="InterPro" id="IPR020821">
    <property type="entry name" value="ENPP1-3/EXOG-like_nuc-like"/>
</dbReference>
<protein>
    <submittedName>
        <fullName evidence="4">DNA/RNA non-specific endonuclease (Modular protein)</fullName>
    </submittedName>
</protein>
<feature type="domain" description="DNA/RNA non-specific endonuclease/pyrophosphatase/phosphodiesterase" evidence="3">
    <location>
        <begin position="102"/>
        <end position="292"/>
    </location>
</feature>
<evidence type="ECO:0000259" key="3">
    <source>
        <dbReference type="SMART" id="SM00892"/>
    </source>
</evidence>
<feature type="region of interest" description="Disordered" evidence="1">
    <location>
        <begin position="42"/>
        <end position="62"/>
    </location>
</feature>
<name>E6QWB2_9ZZZZ</name>
<dbReference type="Pfam" id="PF01223">
    <property type="entry name" value="Endonuclease_NS"/>
    <property type="match status" value="1"/>
</dbReference>
<dbReference type="PANTHER" id="PTHR13966:SF5">
    <property type="entry name" value="ENDONUCLEASE G, MITOCHONDRIAL"/>
    <property type="match status" value="1"/>
</dbReference>
<evidence type="ECO:0000313" key="4">
    <source>
        <dbReference type="EMBL" id="CBI11535.1"/>
    </source>
</evidence>
<evidence type="ECO:0000259" key="2">
    <source>
        <dbReference type="SMART" id="SM00477"/>
    </source>
</evidence>
<evidence type="ECO:0000256" key="1">
    <source>
        <dbReference type="SAM" id="MobiDB-lite"/>
    </source>
</evidence>